<evidence type="ECO:0000313" key="3">
    <source>
        <dbReference type="Proteomes" id="UP001159427"/>
    </source>
</evidence>
<comment type="caution">
    <text evidence="2">The sequence shown here is derived from an EMBL/GenBank/DDBJ whole genome shotgun (WGS) entry which is preliminary data.</text>
</comment>
<proteinExistence type="predicted"/>
<feature type="non-terminal residue" evidence="2">
    <location>
        <position position="1"/>
    </location>
</feature>
<gene>
    <name evidence="2" type="ORF">PEVE_00029145</name>
</gene>
<organism evidence="2 3">
    <name type="scientific">Porites evermanni</name>
    <dbReference type="NCBI Taxonomy" id="104178"/>
    <lineage>
        <taxon>Eukaryota</taxon>
        <taxon>Metazoa</taxon>
        <taxon>Cnidaria</taxon>
        <taxon>Anthozoa</taxon>
        <taxon>Hexacorallia</taxon>
        <taxon>Scleractinia</taxon>
        <taxon>Fungiina</taxon>
        <taxon>Poritidae</taxon>
        <taxon>Porites</taxon>
    </lineage>
</organism>
<reference evidence="2 3" key="1">
    <citation type="submission" date="2022-05" db="EMBL/GenBank/DDBJ databases">
        <authorList>
            <consortium name="Genoscope - CEA"/>
            <person name="William W."/>
        </authorList>
    </citation>
    <scope>NUCLEOTIDE SEQUENCE [LARGE SCALE GENOMIC DNA]</scope>
</reference>
<dbReference type="Proteomes" id="UP001159427">
    <property type="component" value="Unassembled WGS sequence"/>
</dbReference>
<dbReference type="EMBL" id="CALNXI010004056">
    <property type="protein sequence ID" value="CAH3194976.1"/>
    <property type="molecule type" value="Genomic_DNA"/>
</dbReference>
<evidence type="ECO:0000313" key="2">
    <source>
        <dbReference type="EMBL" id="CAH3194976.1"/>
    </source>
</evidence>
<protein>
    <submittedName>
        <fullName evidence="2">Uncharacterized protein</fullName>
    </submittedName>
</protein>
<accession>A0ABN8SYD6</accession>
<keyword evidence="3" id="KW-1185">Reference proteome</keyword>
<name>A0ABN8SYD6_9CNID</name>
<evidence type="ECO:0000256" key="1">
    <source>
        <dbReference type="SAM" id="Coils"/>
    </source>
</evidence>
<sequence length="352" mass="40599">LIDKLLREFAKENFGDKEGHYLPVVHGRTQDIKLFTLVVRKSRYVLERPFKRYTYTVVAGLEHYVANGKREEYEALKNKKVQKHNEMASVEESEDGSGAASSFAVGVQAANIANIQIKINEDLGSLELGGIDQEYILDPDLRDVLAKTELDINKIEVFEDQQLRLITSVIYSQRFAVKGNRKNESKTYPGMQEKGPFSFEFNLEVMLLWTKFSVLSAKATLYFYILDSFTNEDSTKLEEITTSVLKPTKNREERKERVKKYLQWFEEALSTTTTEGERVLTLDKPLNDADCEFLRTIFVPATKNHSTLSFPKFFDEEKLQGYAIVLKIISDLSEETWDEIEKAWAEKDEHSE</sequence>
<keyword evidence="1" id="KW-0175">Coiled coil</keyword>
<feature type="coiled-coil region" evidence="1">
    <location>
        <begin position="66"/>
        <end position="93"/>
    </location>
</feature>